<proteinExistence type="predicted"/>
<dbReference type="PROSITE" id="PS51192">
    <property type="entry name" value="HELICASE_ATP_BIND_1"/>
    <property type="match status" value="1"/>
</dbReference>
<dbReference type="PROSITE" id="PS51194">
    <property type="entry name" value="HELICASE_CTER"/>
    <property type="match status" value="1"/>
</dbReference>
<reference evidence="7 8" key="1">
    <citation type="submission" date="2018-04" db="EMBL/GenBank/DDBJ databases">
        <title>Genomic Encyclopedia of Type Strains, Phase IV (KMG-IV): sequencing the most valuable type-strain genomes for metagenomic binning, comparative biology and taxonomic classification.</title>
        <authorList>
            <person name="Goeker M."/>
        </authorList>
    </citation>
    <scope>NUCLEOTIDE SEQUENCE [LARGE SCALE GENOMIC DNA]</scope>
    <source>
        <strain evidence="7 8">DSM 45771</strain>
    </source>
</reference>
<keyword evidence="3 7" id="KW-0347">Helicase</keyword>
<dbReference type="PANTHER" id="PTHR47961:SF6">
    <property type="entry name" value="DNA-DIRECTED DNA POLYMERASE"/>
    <property type="match status" value="1"/>
</dbReference>
<protein>
    <submittedName>
        <fullName evidence="7">Replicative superfamily II helicase</fullName>
    </submittedName>
</protein>
<dbReference type="GO" id="GO:0016787">
    <property type="term" value="F:hydrolase activity"/>
    <property type="evidence" value="ECO:0007669"/>
    <property type="project" value="UniProtKB-KW"/>
</dbReference>
<evidence type="ECO:0000256" key="3">
    <source>
        <dbReference type="ARBA" id="ARBA00022806"/>
    </source>
</evidence>
<dbReference type="OrthoDB" id="3197455at2"/>
<dbReference type="Proteomes" id="UP000245639">
    <property type="component" value="Unassembled WGS sequence"/>
</dbReference>
<evidence type="ECO:0000259" key="5">
    <source>
        <dbReference type="PROSITE" id="PS51192"/>
    </source>
</evidence>
<dbReference type="InterPro" id="IPR050474">
    <property type="entry name" value="Hel308_SKI2-like"/>
</dbReference>
<accession>A0A2U1FDI6</accession>
<organism evidence="7 8">
    <name type="scientific">Actinomycetospora cinnamomea</name>
    <dbReference type="NCBI Taxonomy" id="663609"/>
    <lineage>
        <taxon>Bacteria</taxon>
        <taxon>Bacillati</taxon>
        <taxon>Actinomycetota</taxon>
        <taxon>Actinomycetes</taxon>
        <taxon>Pseudonocardiales</taxon>
        <taxon>Pseudonocardiaceae</taxon>
        <taxon>Actinomycetospora</taxon>
    </lineage>
</organism>
<dbReference type="AlphaFoldDB" id="A0A2U1FDI6"/>
<gene>
    <name evidence="7" type="ORF">C8D89_10596</name>
</gene>
<dbReference type="InterPro" id="IPR011545">
    <property type="entry name" value="DEAD/DEAH_box_helicase_dom"/>
</dbReference>
<evidence type="ECO:0000256" key="2">
    <source>
        <dbReference type="ARBA" id="ARBA00022801"/>
    </source>
</evidence>
<dbReference type="GO" id="GO:0004386">
    <property type="term" value="F:helicase activity"/>
    <property type="evidence" value="ECO:0007669"/>
    <property type="project" value="UniProtKB-KW"/>
</dbReference>
<keyword evidence="1" id="KW-0547">Nucleotide-binding</keyword>
<evidence type="ECO:0000256" key="4">
    <source>
        <dbReference type="ARBA" id="ARBA00022840"/>
    </source>
</evidence>
<keyword evidence="2" id="KW-0378">Hydrolase</keyword>
<dbReference type="Gene3D" id="3.40.50.300">
    <property type="entry name" value="P-loop containing nucleotide triphosphate hydrolases"/>
    <property type="match status" value="2"/>
</dbReference>
<dbReference type="SUPFAM" id="SSF52540">
    <property type="entry name" value="P-loop containing nucleoside triphosphate hydrolases"/>
    <property type="match status" value="1"/>
</dbReference>
<name>A0A2U1FDI6_9PSEU</name>
<dbReference type="SMART" id="SM00487">
    <property type="entry name" value="DEXDc"/>
    <property type="match status" value="1"/>
</dbReference>
<dbReference type="InterPro" id="IPR027417">
    <property type="entry name" value="P-loop_NTPase"/>
</dbReference>
<dbReference type="SMART" id="SM00490">
    <property type="entry name" value="HELICc"/>
    <property type="match status" value="1"/>
</dbReference>
<evidence type="ECO:0000313" key="8">
    <source>
        <dbReference type="Proteomes" id="UP000245639"/>
    </source>
</evidence>
<dbReference type="EMBL" id="QEKW01000005">
    <property type="protein sequence ID" value="PVZ10020.1"/>
    <property type="molecule type" value="Genomic_DNA"/>
</dbReference>
<dbReference type="GO" id="GO:0003676">
    <property type="term" value="F:nucleic acid binding"/>
    <property type="evidence" value="ECO:0007669"/>
    <property type="project" value="InterPro"/>
</dbReference>
<dbReference type="GO" id="GO:0005524">
    <property type="term" value="F:ATP binding"/>
    <property type="evidence" value="ECO:0007669"/>
    <property type="project" value="UniProtKB-KW"/>
</dbReference>
<dbReference type="InterPro" id="IPR001650">
    <property type="entry name" value="Helicase_C-like"/>
</dbReference>
<evidence type="ECO:0000313" key="7">
    <source>
        <dbReference type="EMBL" id="PVZ10020.1"/>
    </source>
</evidence>
<dbReference type="Pfam" id="PF00271">
    <property type="entry name" value="Helicase_C"/>
    <property type="match status" value="1"/>
</dbReference>
<evidence type="ECO:0000256" key="1">
    <source>
        <dbReference type="ARBA" id="ARBA00022741"/>
    </source>
</evidence>
<comment type="caution">
    <text evidence="7">The sequence shown here is derived from an EMBL/GenBank/DDBJ whole genome shotgun (WGS) entry which is preliminary data.</text>
</comment>
<dbReference type="InterPro" id="IPR014001">
    <property type="entry name" value="Helicase_ATP-bd"/>
</dbReference>
<dbReference type="Pfam" id="PF00270">
    <property type="entry name" value="DEAD"/>
    <property type="match status" value="1"/>
</dbReference>
<sequence length="1233" mass="135798">MERALDIELVENALGPHPTLTQNSTNPYQRVQWFDPSTAPRWPETADDWTSALPTAVELQAQIARTEVTLFLHQHDFPEELLRSAWYLHGVASSDAAAQLYTVDRQRNAFALSAHIFDLATISSDRPTRERLKLAFGAQVGYHRSDREPNAIALERRFRITPAPSESLAEPSVAGPTPVLDFESLALDAGVSFLGLDTGRTRQRLGRWRAELRQLQGDTGIDDMARTIFGPTYCVVEAIHHLLQYLALGDTEDFDAALQLIDQALTSPEGLGDHDARWVASHLRFLADEMGAGSVWSLLPPDLPASAKQAFTLSSPPILALWKPQRELLRPETTNEDGQALDALHENVRRIVLSVPTSAGKTLISQLLTVSFLARSDSSVCYVVPQRSLGREIRRDLNSRLLLLGKSLSRELPEFAASVDQFFREVFGEDEIFPISFDRALGDVSIMTPEGLDQALRRDPDDVLKQYGMFVFDEVHLIKEKSRGFKLESVLSFLHLHTRDTEHKIVLLSAALGNAGQLAAWMSSDGPAKLLESDWRGPRRLHAVFNTDIRWNDYTVQDVPRARGNLSKRLVYDTYGRVRLRPAHGQSQAVETTEPIGQTVFRATAQLERDSSPEGPKSTPSYRMLADIVRHVGQAGPVLVFRSTRAGAVAMANAVGEGLEALQQCEDLAEMAREKLSEKHPLPGLLAKGVAFHHAGLPIDIQEAIEDGLRAGLLNYVTATTTLAEGVNLPVRTVVLAENSYPGQSPETHLTGSRLVNAVGRAGRATKETEGWVILARNAAPTESDFDLFEPAEDDLRVSSVLLEASALEALAVFEEALRAGEDAVLSAHDELAEFTKYVWFILAAQEELTSAERSPDPMTAFAGTLAYRQLDAELRARYESVVEAVTSRYAQLDRESRIRWSRTGAGLQTSRRLDDLARRVADTWSLTDLTSEADPGSVLTFLEEVGVLDAMLDFNECPRTGLQFQSKQGKNGQTFTVSPGDLLAEWVSGASLLGISERLFSRIESETKRIEQAVDTVTDFCEHYFAWMLAALAALVNAHLEADRAEAEFPTNLATLVRYGVRSKHAVELLTSGVHSRDVANSIAEAFEYEGVDPNGTVAWLSAVGIDGWRERFSATNLDARELLEYCRDQDRSILQELLGSGVTSFRLEGWKEAASDGRLELACDDLSSSPAPVVVHEIAGGERRSLGAVPIMRHIEVQALMSAGLEMNLELRGGELSISLMGFRGDVPGDL</sequence>
<evidence type="ECO:0000259" key="6">
    <source>
        <dbReference type="PROSITE" id="PS51194"/>
    </source>
</evidence>
<keyword evidence="8" id="KW-1185">Reference proteome</keyword>
<keyword evidence="4" id="KW-0067">ATP-binding</keyword>
<feature type="domain" description="Helicase C-terminal" evidence="6">
    <location>
        <begin position="627"/>
        <end position="809"/>
    </location>
</feature>
<feature type="domain" description="Helicase ATP-binding" evidence="5">
    <location>
        <begin position="342"/>
        <end position="530"/>
    </location>
</feature>
<dbReference type="PANTHER" id="PTHR47961">
    <property type="entry name" value="DNA POLYMERASE THETA, PUTATIVE (AFU_ORTHOLOGUE AFUA_1G05260)-RELATED"/>
    <property type="match status" value="1"/>
</dbReference>